<dbReference type="PANTHER" id="PTHR11715">
    <property type="entry name" value="GLYCINE CLEAVAGE SYSTEM H PROTEIN"/>
    <property type="match status" value="1"/>
</dbReference>
<dbReference type="CDD" id="cd06848">
    <property type="entry name" value="GCS_H"/>
    <property type="match status" value="1"/>
</dbReference>
<dbReference type="InterPro" id="IPR011053">
    <property type="entry name" value="Single_hybrid_motif"/>
</dbReference>
<dbReference type="GO" id="GO:0005829">
    <property type="term" value="C:cytosol"/>
    <property type="evidence" value="ECO:0007669"/>
    <property type="project" value="TreeGrafter"/>
</dbReference>
<protein>
    <recommendedName>
        <fullName evidence="3">Glycine cleavage system H protein</fullName>
    </recommendedName>
</protein>
<feature type="modified residue" description="N6-lipoyllysine" evidence="3 4">
    <location>
        <position position="63"/>
    </location>
</feature>
<dbReference type="SUPFAM" id="SSF51230">
    <property type="entry name" value="Single hybrid motif"/>
    <property type="match status" value="1"/>
</dbReference>
<proteinExistence type="inferred from homology"/>
<evidence type="ECO:0000256" key="2">
    <source>
        <dbReference type="ARBA" id="ARBA00022823"/>
    </source>
</evidence>
<comment type="function">
    <text evidence="3">The glycine cleavage system catalyzes the degradation of glycine. The H protein shuttles the methylamine group of glycine from the P protein to the T protein.</text>
</comment>
<dbReference type="NCBIfam" id="NF002270">
    <property type="entry name" value="PRK01202.1"/>
    <property type="match status" value="1"/>
</dbReference>
<comment type="similarity">
    <text evidence="1 3">Belongs to the GcvH family.</text>
</comment>
<reference evidence="7" key="1">
    <citation type="submission" date="2017-04" db="EMBL/GenBank/DDBJ databases">
        <authorList>
            <person name="Varghese N."/>
            <person name="Submissions S."/>
        </authorList>
    </citation>
    <scope>NUCLEOTIDE SEQUENCE [LARGE SCALE GENOMIC DNA]</scope>
    <source>
        <strain evidence="7">RKEM611</strain>
    </source>
</reference>
<dbReference type="InterPro" id="IPR017453">
    <property type="entry name" value="GCV_H_sub"/>
</dbReference>
<dbReference type="PANTHER" id="PTHR11715:SF3">
    <property type="entry name" value="GLYCINE CLEAVAGE SYSTEM H PROTEIN-RELATED"/>
    <property type="match status" value="1"/>
</dbReference>
<evidence type="ECO:0000256" key="3">
    <source>
        <dbReference type="HAMAP-Rule" id="MF_00272"/>
    </source>
</evidence>
<dbReference type="PROSITE" id="PS50968">
    <property type="entry name" value="BIOTINYL_LIPOYL"/>
    <property type="match status" value="1"/>
</dbReference>
<evidence type="ECO:0000256" key="4">
    <source>
        <dbReference type="PIRSR" id="PIRSR617453-50"/>
    </source>
</evidence>
<dbReference type="STRING" id="1513793.SAMN06296036_101459"/>
<dbReference type="GO" id="GO:0009249">
    <property type="term" value="P:protein lipoylation"/>
    <property type="evidence" value="ECO:0007669"/>
    <property type="project" value="TreeGrafter"/>
</dbReference>
<dbReference type="EMBL" id="FWZT01000001">
    <property type="protein sequence ID" value="SME91522.1"/>
    <property type="molecule type" value="Genomic_DNA"/>
</dbReference>
<feature type="domain" description="Lipoyl-binding" evidence="5">
    <location>
        <begin position="22"/>
        <end position="104"/>
    </location>
</feature>
<dbReference type="HAMAP" id="MF_00272">
    <property type="entry name" value="GcvH"/>
    <property type="match status" value="1"/>
</dbReference>
<dbReference type="InterPro" id="IPR033753">
    <property type="entry name" value="GCV_H/Fam206"/>
</dbReference>
<sequence length="126" mass="14097">MTYPNELKYTKDHEWVKLEDDVAIVGITDYALEQLGDVVHIELPSVDEQFDAGSTFGTIESTKTVSDLYMPVTGKIKSVNNDLEDNLETLSDKPYTDGWLIKVAVTEAGDELISAAEYEKFISEDE</sequence>
<dbReference type="InterPro" id="IPR003016">
    <property type="entry name" value="2-oxoA_DH_lipoyl-BS"/>
</dbReference>
<keyword evidence="2 3" id="KW-0450">Lipoyl</keyword>
<dbReference type="GO" id="GO:0019464">
    <property type="term" value="P:glycine decarboxylation via glycine cleavage system"/>
    <property type="evidence" value="ECO:0007669"/>
    <property type="project" value="UniProtKB-UniRule"/>
</dbReference>
<dbReference type="InterPro" id="IPR002930">
    <property type="entry name" value="GCV_H"/>
</dbReference>
<evidence type="ECO:0000313" key="6">
    <source>
        <dbReference type="EMBL" id="SME91522.1"/>
    </source>
</evidence>
<gene>
    <name evidence="3" type="primary">gcvH</name>
    <name evidence="6" type="ORF">SAMN06296036_101459</name>
</gene>
<dbReference type="PROSITE" id="PS00189">
    <property type="entry name" value="LIPOYL"/>
    <property type="match status" value="1"/>
</dbReference>
<dbReference type="InterPro" id="IPR000089">
    <property type="entry name" value="Biotin_lipoyl"/>
</dbReference>
<keyword evidence="7" id="KW-1185">Reference proteome</keyword>
<name>A0A1Y6B5V5_9BACT</name>
<dbReference type="Pfam" id="PF01597">
    <property type="entry name" value="GCV_H"/>
    <property type="match status" value="1"/>
</dbReference>
<dbReference type="AlphaFoldDB" id="A0A1Y6B5V5"/>
<accession>A0A1Y6B5V5</accession>
<evidence type="ECO:0000259" key="5">
    <source>
        <dbReference type="PROSITE" id="PS50968"/>
    </source>
</evidence>
<organism evidence="6 7">
    <name type="scientific">Pseudobacteriovorax antillogorgiicola</name>
    <dbReference type="NCBI Taxonomy" id="1513793"/>
    <lineage>
        <taxon>Bacteria</taxon>
        <taxon>Pseudomonadati</taxon>
        <taxon>Bdellovibrionota</taxon>
        <taxon>Oligoflexia</taxon>
        <taxon>Oligoflexales</taxon>
        <taxon>Pseudobacteriovoracaceae</taxon>
        <taxon>Pseudobacteriovorax</taxon>
    </lineage>
</organism>
<dbReference type="Gene3D" id="2.40.50.100">
    <property type="match status" value="1"/>
</dbReference>
<dbReference type="OrthoDB" id="5293986at2"/>
<evidence type="ECO:0000256" key="1">
    <source>
        <dbReference type="ARBA" id="ARBA00009249"/>
    </source>
</evidence>
<comment type="subunit">
    <text evidence="3">The glycine cleavage system is composed of four proteins: P, T, L and H.</text>
</comment>
<evidence type="ECO:0000313" key="7">
    <source>
        <dbReference type="Proteomes" id="UP000192907"/>
    </source>
</evidence>
<dbReference type="Proteomes" id="UP000192907">
    <property type="component" value="Unassembled WGS sequence"/>
</dbReference>
<dbReference type="NCBIfam" id="TIGR00527">
    <property type="entry name" value="gcvH"/>
    <property type="match status" value="1"/>
</dbReference>
<comment type="cofactor">
    <cofactor evidence="3">
        <name>(R)-lipoate</name>
        <dbReference type="ChEBI" id="CHEBI:83088"/>
    </cofactor>
    <text evidence="3">Binds 1 lipoyl cofactor covalently.</text>
</comment>
<dbReference type="RefSeq" id="WP_132314427.1">
    <property type="nucleotide sequence ID" value="NZ_FWZT01000001.1"/>
</dbReference>
<dbReference type="GO" id="GO:0005960">
    <property type="term" value="C:glycine cleavage complex"/>
    <property type="evidence" value="ECO:0007669"/>
    <property type="project" value="InterPro"/>
</dbReference>